<proteinExistence type="predicted"/>
<keyword evidence="2" id="KW-1185">Reference proteome</keyword>
<dbReference type="EMBL" id="WVTA01000004">
    <property type="protein sequence ID" value="KAK3213517.1"/>
    <property type="molecule type" value="Genomic_DNA"/>
</dbReference>
<comment type="caution">
    <text evidence="1">The sequence shown here is derived from an EMBL/GenBank/DDBJ whole genome shotgun (WGS) entry which is preliminary data.</text>
</comment>
<dbReference type="Proteomes" id="UP001280581">
    <property type="component" value="Unassembled WGS sequence"/>
</dbReference>
<name>A0AAN6RJ11_9PLEO</name>
<organism evidence="1 2">
    <name type="scientific">Pseudopithomyces chartarum</name>
    <dbReference type="NCBI Taxonomy" id="1892770"/>
    <lineage>
        <taxon>Eukaryota</taxon>
        <taxon>Fungi</taxon>
        <taxon>Dikarya</taxon>
        <taxon>Ascomycota</taxon>
        <taxon>Pezizomycotina</taxon>
        <taxon>Dothideomycetes</taxon>
        <taxon>Pleosporomycetidae</taxon>
        <taxon>Pleosporales</taxon>
        <taxon>Massarineae</taxon>
        <taxon>Didymosphaeriaceae</taxon>
        <taxon>Pseudopithomyces</taxon>
    </lineage>
</organism>
<evidence type="ECO:0000313" key="2">
    <source>
        <dbReference type="Proteomes" id="UP001280581"/>
    </source>
</evidence>
<reference evidence="1 2" key="1">
    <citation type="submission" date="2021-02" db="EMBL/GenBank/DDBJ databases">
        <title>Genome assembly of Pseudopithomyces chartarum.</title>
        <authorList>
            <person name="Jauregui R."/>
            <person name="Singh J."/>
            <person name="Voisey C."/>
        </authorList>
    </citation>
    <scope>NUCLEOTIDE SEQUENCE [LARGE SCALE GENOMIC DNA]</scope>
    <source>
        <strain evidence="1 2">AGR01</strain>
    </source>
</reference>
<protein>
    <submittedName>
        <fullName evidence="1">Uncharacterized protein</fullName>
    </submittedName>
</protein>
<sequence length="205" mass="23430">MNSLGEHVVLEQSNKAVKLSPREIYHRHRDEIRDIVANDHFGGDQCIDEIVNQWVAVMEPGSTTPLPTNIKGFYGGSLRASIPIEVARGSYKHIVFETTDKAKIRMYARRMLVALSVLDIEVLMEKEPVIAAAALWHKTLAEVRLPERFEELRVSLRQYETTRPRVNLSDTKMPQPSRLKMRLVSLARELDNQIVLESLDAWLST</sequence>
<dbReference type="AlphaFoldDB" id="A0AAN6RJ11"/>
<accession>A0AAN6RJ11</accession>
<evidence type="ECO:0000313" key="1">
    <source>
        <dbReference type="EMBL" id="KAK3213517.1"/>
    </source>
</evidence>
<gene>
    <name evidence="1" type="ORF">GRF29_28g112606</name>
</gene>